<keyword evidence="3" id="KW-0804">Transcription</keyword>
<evidence type="ECO:0000256" key="1">
    <source>
        <dbReference type="ARBA" id="ARBA00022723"/>
    </source>
</evidence>
<dbReference type="Pfam" id="PF08007">
    <property type="entry name" value="JmjC_2"/>
    <property type="match status" value="1"/>
</dbReference>
<name>A0ABP0QIW2_9DINO</name>
<comment type="cofactor">
    <cofactor evidence="3">
        <name>Fe(2+)</name>
        <dbReference type="ChEBI" id="CHEBI:29033"/>
    </cofactor>
    <text evidence="3">Binds 1 Fe(2+) ion per subunit.</text>
</comment>
<keyword evidence="3" id="KW-0539">Nucleus</keyword>
<dbReference type="PANTHER" id="PTHR13096:SF8">
    <property type="entry name" value="RIBOSOMAL OXYGENASE 1"/>
    <property type="match status" value="1"/>
</dbReference>
<keyword evidence="1 3" id="KW-0479">Metal-binding</keyword>
<sequence length="474" mass="52976">MAPKVRCAQSKEAAAKMEAELLQQLEEGGTMEGLQAVFSALAASETFVSHFYGRMPFVLDCGDLVAHRWTLEDQVLLLRHESYEVYQKDALPKKPIQLTGYSRFTHPAIGQAQAHSFMVDTTEVVDTTEASVRQGLEMGTWVISSGNSLSPQLAQICLALQSSFQVPFVTTNVYISRLDSPITAPLHTDRFDSFIMQTEGAKRWRIFGPGAATPRWPVLDAGMSDRGKAGDVLYLEQVGPLLLDECLKSGEVVYLPRGFPHATSTFQTSSVSGKTGYSTSLTVSLLLESVGLTVDKVLRCAAGIHEGRNALGQCFGAEEILVATPQHESLRATLPIGFLAPLVAPELRRSAKTHEEQEEIWVEGMVKEMNRLARSCQLARWLAERDMLEKVLRRVLSYLWHALPQATEWCRERVYSTGAVLKQIEPDQRHEVPKHRGSRGCSSWDGSFSHGCLDRFRRWKKRPWWSSPSFPRRA</sequence>
<organism evidence="5 6">
    <name type="scientific">Durusdinium trenchii</name>
    <dbReference type="NCBI Taxonomy" id="1381693"/>
    <lineage>
        <taxon>Eukaryota</taxon>
        <taxon>Sar</taxon>
        <taxon>Alveolata</taxon>
        <taxon>Dinophyceae</taxon>
        <taxon>Suessiales</taxon>
        <taxon>Symbiodiniaceae</taxon>
        <taxon>Durusdinium</taxon>
    </lineage>
</organism>
<comment type="caution">
    <text evidence="5">The sequence shown here is derived from an EMBL/GenBank/DDBJ whole genome shotgun (WGS) entry which is preliminary data.</text>
</comment>
<evidence type="ECO:0000256" key="3">
    <source>
        <dbReference type="RuleBase" id="RU366061"/>
    </source>
</evidence>
<keyword evidence="2 3" id="KW-0408">Iron</keyword>
<dbReference type="Gene3D" id="2.60.120.650">
    <property type="entry name" value="Cupin"/>
    <property type="match status" value="1"/>
</dbReference>
<comment type="subcellular location">
    <subcellularLocation>
        <location evidence="3">Nucleus</location>
    </subcellularLocation>
</comment>
<accession>A0ABP0QIW2</accession>
<dbReference type="PROSITE" id="PS51184">
    <property type="entry name" value="JMJC"/>
    <property type="match status" value="1"/>
</dbReference>
<evidence type="ECO:0000259" key="4">
    <source>
        <dbReference type="PROSITE" id="PS51184"/>
    </source>
</evidence>
<dbReference type="PANTHER" id="PTHR13096">
    <property type="entry name" value="MINA53 MYC INDUCED NUCLEAR ANTIGEN"/>
    <property type="match status" value="1"/>
</dbReference>
<dbReference type="SUPFAM" id="SSF51197">
    <property type="entry name" value="Clavaminate synthase-like"/>
    <property type="match status" value="1"/>
</dbReference>
<dbReference type="InterPro" id="IPR003347">
    <property type="entry name" value="JmjC_dom"/>
</dbReference>
<evidence type="ECO:0000313" key="6">
    <source>
        <dbReference type="Proteomes" id="UP001642484"/>
    </source>
</evidence>
<comment type="similarity">
    <text evidence="3">Belongs to the ROX family.</text>
</comment>
<comment type="function">
    <text evidence="3">Oxygenase that can act as both a histone lysine demethylase and a ribosomal histidine hydroxylase.</text>
</comment>
<dbReference type="EMBL" id="CAXAMN010024472">
    <property type="protein sequence ID" value="CAK9086966.1"/>
    <property type="molecule type" value="Genomic_DNA"/>
</dbReference>
<dbReference type="EC" id="1.14.11.-" evidence="3"/>
<keyword evidence="3" id="KW-0805">Transcription regulation</keyword>
<keyword evidence="3" id="KW-0223">Dioxygenase</keyword>
<evidence type="ECO:0000256" key="2">
    <source>
        <dbReference type="ARBA" id="ARBA00023004"/>
    </source>
</evidence>
<feature type="domain" description="JmjC" evidence="4">
    <location>
        <begin position="138"/>
        <end position="292"/>
    </location>
</feature>
<gene>
    <name evidence="5" type="ORF">CCMP2556_LOCUS42091</name>
</gene>
<protein>
    <recommendedName>
        <fullName evidence="3">Bifunctional lysine-specific demethylase and histidyl-hydroxylase</fullName>
        <ecNumber evidence="3">1.14.11.-</ecNumber>
    </recommendedName>
</protein>
<keyword evidence="6" id="KW-1185">Reference proteome</keyword>
<evidence type="ECO:0000313" key="5">
    <source>
        <dbReference type="EMBL" id="CAK9086966.1"/>
    </source>
</evidence>
<proteinExistence type="inferred from homology"/>
<keyword evidence="3" id="KW-0560">Oxidoreductase</keyword>
<reference evidence="5 6" key="1">
    <citation type="submission" date="2024-02" db="EMBL/GenBank/DDBJ databases">
        <authorList>
            <person name="Chen Y."/>
            <person name="Shah S."/>
            <person name="Dougan E. K."/>
            <person name="Thang M."/>
            <person name="Chan C."/>
        </authorList>
    </citation>
    <scope>NUCLEOTIDE SEQUENCE [LARGE SCALE GENOMIC DNA]</scope>
</reference>
<dbReference type="InterPro" id="IPR039994">
    <property type="entry name" value="NO66-like"/>
</dbReference>
<dbReference type="Proteomes" id="UP001642484">
    <property type="component" value="Unassembled WGS sequence"/>
</dbReference>